<protein>
    <submittedName>
        <fullName evidence="2">C6 zinc finger domain containing protein</fullName>
    </submittedName>
</protein>
<dbReference type="STRING" id="655863.F0XJ02"/>
<dbReference type="HOGENOM" id="CLU_014802_0_0_1"/>
<feature type="region of interest" description="Disordered" evidence="1">
    <location>
        <begin position="235"/>
        <end position="257"/>
    </location>
</feature>
<dbReference type="AlphaFoldDB" id="F0XJ02"/>
<dbReference type="GeneID" id="25975459"/>
<dbReference type="InParanoid" id="F0XJ02"/>
<dbReference type="PANTHER" id="PTHR47431:SF5">
    <property type="entry name" value="ZN(II)2CYS6 TRANSCRIPTION FACTOR (EUROFUNG)"/>
    <property type="match status" value="1"/>
</dbReference>
<dbReference type="PANTHER" id="PTHR47431">
    <property type="entry name" value="ZN(II)2CYS6 TRANSCRIPTION FACTOR (EUROFUNG)-RELATED"/>
    <property type="match status" value="1"/>
</dbReference>
<dbReference type="RefSeq" id="XP_014171900.1">
    <property type="nucleotide sequence ID" value="XM_014316425.1"/>
</dbReference>
<feature type="region of interest" description="Disordered" evidence="1">
    <location>
        <begin position="504"/>
        <end position="539"/>
    </location>
</feature>
<evidence type="ECO:0000313" key="3">
    <source>
        <dbReference type="Proteomes" id="UP000007796"/>
    </source>
</evidence>
<evidence type="ECO:0000256" key="1">
    <source>
        <dbReference type="SAM" id="MobiDB-lite"/>
    </source>
</evidence>
<dbReference type="Proteomes" id="UP000007796">
    <property type="component" value="Unassembled WGS sequence"/>
</dbReference>
<dbReference type="OrthoDB" id="2123952at2759"/>
<keyword evidence="3" id="KW-1185">Reference proteome</keyword>
<dbReference type="eggNOG" id="ENOG502SKK7">
    <property type="taxonomic scope" value="Eukaryota"/>
</dbReference>
<proteinExistence type="predicted"/>
<organism evidence="3">
    <name type="scientific">Grosmannia clavigera (strain kw1407 / UAMH 11150)</name>
    <name type="common">Blue stain fungus</name>
    <name type="synonym">Graphiocladiella clavigera</name>
    <dbReference type="NCBI Taxonomy" id="655863"/>
    <lineage>
        <taxon>Eukaryota</taxon>
        <taxon>Fungi</taxon>
        <taxon>Dikarya</taxon>
        <taxon>Ascomycota</taxon>
        <taxon>Pezizomycotina</taxon>
        <taxon>Sordariomycetes</taxon>
        <taxon>Sordariomycetidae</taxon>
        <taxon>Ophiostomatales</taxon>
        <taxon>Ophiostomataceae</taxon>
        <taxon>Leptographium</taxon>
    </lineage>
</organism>
<sequence length="684" mass="75287">MAELSTEQPRPVRRKFAMPPVKLACLSWYGSRDRVFALLHLEAERLRLPSEQTWRASHPQEGGVCLAARTALEIHNFVDPGAALGQLPELPPDSDFIFDNLFLNPFPDPAFDETPMPQQTFTPVPEVSGPLVRTYRNNHSLLQAYYCWVHTFVPILPAPEISPPLDEPVPISQNHPDGFSSGLDFSSPVALALSAVLALVPCAEDTDPSSSEAVPFRRNCAQFFAQAAIESIEAESEIPGSSTAPEKTLESEPPTVDRLPFHPRVPVELESIIALNLLSVYEYAQRGNLKKMRSRAGQALMEAMMTFNLHNQTDDDDYYAEAKRRVWWMTYMCATQTAIVSCTPPPLELFGVSFTTKYPTLEVDPEAWPTLIETQQSMLSATQFIVDLSEAVSTRADMEPIYRKLVELENGMGPLADRCDAWAVSGPLAPIVDASETCLVRSLRSMARTKVNSARIKVHRYCAFGDYPVFSGKMCDLQSTADMADGPDLILRAPCMCGLSSHSGTSKTGSPDSHHQQQQHTPSSGGTPETIDSMGSSSCTRHGYDARKNAPYTSHFSAKICLRSALNIANDYDNMPYPNPSGQFGQDLCFLSPTSPIVAPRMLPSYVCCAMQGAYVFLSIYRKTSTIVPGTASSGYLVSMLLQLQQGLMSILAAIENYATAFEAIRAMRDQVRKSAESLIMLKP</sequence>
<reference evidence="2 3" key="1">
    <citation type="journal article" date="2011" name="Proc. Natl. Acad. Sci. U.S.A.">
        <title>Genome and transcriptome analyses of the mountain pine beetle-fungal symbiont Grosmannia clavigera, a lodgepole pine pathogen.</title>
        <authorList>
            <person name="DiGuistini S."/>
            <person name="Wang Y."/>
            <person name="Liao N.Y."/>
            <person name="Taylor G."/>
            <person name="Tanguay P."/>
            <person name="Feau N."/>
            <person name="Henrissat B."/>
            <person name="Chan S.K."/>
            <person name="Hesse-Orce U."/>
            <person name="Alamouti S.M."/>
            <person name="Tsui C.K.M."/>
            <person name="Docking R.T."/>
            <person name="Levasseur A."/>
            <person name="Haridas S."/>
            <person name="Robertson G."/>
            <person name="Birol I."/>
            <person name="Holt R.A."/>
            <person name="Marra M.A."/>
            <person name="Hamelin R.C."/>
            <person name="Hirst M."/>
            <person name="Jones S.J.M."/>
            <person name="Bohlmann J."/>
            <person name="Breuil C."/>
        </authorList>
    </citation>
    <scope>NUCLEOTIDE SEQUENCE [LARGE SCALE GENOMIC DNA]</scope>
    <source>
        <strain evidence="3">kw1407 / UAMH 11150</strain>
    </source>
</reference>
<gene>
    <name evidence="2" type="ORF">CMQ_2467</name>
</gene>
<dbReference type="EMBL" id="GL629782">
    <property type="protein sequence ID" value="EFX02418.1"/>
    <property type="molecule type" value="Genomic_DNA"/>
</dbReference>
<evidence type="ECO:0000313" key="2">
    <source>
        <dbReference type="EMBL" id="EFX02418.1"/>
    </source>
</evidence>
<dbReference type="CDD" id="cd12148">
    <property type="entry name" value="fungal_TF_MHR"/>
    <property type="match status" value="1"/>
</dbReference>
<name>F0XJ02_GROCL</name>
<accession>F0XJ02</accession>